<feature type="compositionally biased region" description="Basic and acidic residues" evidence="1">
    <location>
        <begin position="31"/>
        <end position="42"/>
    </location>
</feature>
<feature type="compositionally biased region" description="Basic and acidic residues" evidence="1">
    <location>
        <begin position="840"/>
        <end position="852"/>
    </location>
</feature>
<protein>
    <submittedName>
        <fullName evidence="2">Uncharacterized protein</fullName>
    </submittedName>
</protein>
<comment type="caution">
    <text evidence="2">The sequence shown here is derived from an EMBL/GenBank/DDBJ whole genome shotgun (WGS) entry which is preliminary data.</text>
</comment>
<feature type="region of interest" description="Disordered" evidence="1">
    <location>
        <begin position="831"/>
        <end position="874"/>
    </location>
</feature>
<keyword evidence="3" id="KW-1185">Reference proteome</keyword>
<accession>A0A812QZI9</accession>
<evidence type="ECO:0000256" key="1">
    <source>
        <dbReference type="SAM" id="MobiDB-lite"/>
    </source>
</evidence>
<sequence>MRSKKPGAPKRKETRAPNSATVQKKSIKCTGNEHKTRRRTAEARAPQPCRGGAGRGGLVQMPRASREDGCVDEERLHIALRDIQLPSGGVQNHCVSGPALEELRCKAYVGPAAALFPPDGRPDKSRLRETRLEVSGHSATAEVELGVPEPREPWALRVKLYRRPASSLFAQEKISELVEDVGREGKAIQRVRREALPCRCTAQLHSESSARPGSAQVEVEVAEAFATPCAAAGARLGRGACGQVLAQAVDAGGIEAADVEATTYEKLMHETVDIVDCEYGSVKVGSEAKQPQRCKRLPGLASRELRKLLFKSKRAVSGRSSAAPQLRSLQLRPAVVEKLLEAGVHATLAAARAAEQAKEEQMARALFTKAEGTSKAEVLLSRAVEERMPFVAEQLLKEDAAALQGLGEDAARKAHAAGAWTVLAALLDRGDPMPVPPRLLLDYALRAGHAGLARSCLAHLGEDTKDMDLALRTCLDHGRTEIVREALEVMWKARSNEHSEGPPLLELVDGVNGEHPAECSVCFEELYTNPGIFVNEHGFRVCGHFTCLNCAEHVQDEAGERFRAWRARRADEEKSWLGLKEGRLLPFLPGREPRIPRPPGPVRLTDPTVDPKAFFRLACVPEDPKEARAENLVLKEKWALGTLAALLPVNVSSFTGSFQELWPAWCGGKKEGLLEKDFLRPGGMLAWLSSHLLEQKVNSQLGQPPSLECAEAWFGFFDFQSSGRLTKSELLRGVVKAFDVSQLAAPGTPSRRARSAGVYKLRDLVGAIWDDTRWADGVPLEDFVGAGGLAERLRAALPERPLSSLATAKEAGARVPGPGLSVEEALQRARASDFQTLQEDEARAKERAEKQRQPVATPSPHGREREPGSRPGNGQVLLASLLEAAREEGRLGATRQIRIQCPFCGVVNGARASERHRVICGACRSVFAVPSLGSRR</sequence>
<proteinExistence type="predicted"/>
<evidence type="ECO:0000313" key="2">
    <source>
        <dbReference type="EMBL" id="CAE7413103.1"/>
    </source>
</evidence>
<name>A0A812QZI9_SYMPI</name>
<dbReference type="EMBL" id="CAJNIZ010018624">
    <property type="protein sequence ID" value="CAE7413103.1"/>
    <property type="molecule type" value="Genomic_DNA"/>
</dbReference>
<dbReference type="OrthoDB" id="429433at2759"/>
<reference evidence="2" key="1">
    <citation type="submission" date="2021-02" db="EMBL/GenBank/DDBJ databases">
        <authorList>
            <person name="Dougan E. K."/>
            <person name="Rhodes N."/>
            <person name="Thang M."/>
            <person name="Chan C."/>
        </authorList>
    </citation>
    <scope>NUCLEOTIDE SEQUENCE</scope>
</reference>
<organism evidence="2 3">
    <name type="scientific">Symbiodinium pilosum</name>
    <name type="common">Dinoflagellate</name>
    <dbReference type="NCBI Taxonomy" id="2952"/>
    <lineage>
        <taxon>Eukaryota</taxon>
        <taxon>Sar</taxon>
        <taxon>Alveolata</taxon>
        <taxon>Dinophyceae</taxon>
        <taxon>Suessiales</taxon>
        <taxon>Symbiodiniaceae</taxon>
        <taxon>Symbiodinium</taxon>
    </lineage>
</organism>
<evidence type="ECO:0000313" key="3">
    <source>
        <dbReference type="Proteomes" id="UP000649617"/>
    </source>
</evidence>
<dbReference type="AlphaFoldDB" id="A0A812QZI9"/>
<feature type="region of interest" description="Disordered" evidence="1">
    <location>
        <begin position="1"/>
        <end position="60"/>
    </location>
</feature>
<gene>
    <name evidence="2" type="ORF">SPIL2461_LOCUS10186</name>
</gene>
<dbReference type="Proteomes" id="UP000649617">
    <property type="component" value="Unassembled WGS sequence"/>
</dbReference>